<evidence type="ECO:0000256" key="1">
    <source>
        <dbReference type="SAM" id="Phobius"/>
    </source>
</evidence>
<proteinExistence type="predicted"/>
<organism evidence="2 3">
    <name type="scientific">Ruegeria halocynthiae</name>
    <dbReference type="NCBI Taxonomy" id="985054"/>
    <lineage>
        <taxon>Bacteria</taxon>
        <taxon>Pseudomonadati</taxon>
        <taxon>Pseudomonadota</taxon>
        <taxon>Alphaproteobacteria</taxon>
        <taxon>Rhodobacterales</taxon>
        <taxon>Roseobacteraceae</taxon>
        <taxon>Ruegeria</taxon>
    </lineage>
</organism>
<accession>A0A1H3CVM5</accession>
<feature type="transmembrane region" description="Helical" evidence="1">
    <location>
        <begin position="52"/>
        <end position="71"/>
    </location>
</feature>
<feature type="transmembrane region" description="Helical" evidence="1">
    <location>
        <begin position="12"/>
        <end position="32"/>
    </location>
</feature>
<sequence>MSSKTKPTIVWALYTVSLVAVLTSFFGIVLAYVWRGSDPNYKEVYDKQIRRFWTAGIGWALGLTLFVFAAFTDTRPAGSGVSLLGNVGLLIIIITQLWFALSALISMFLIPAPSSNGKTPRKFA</sequence>
<dbReference type="OrthoDB" id="7860124at2"/>
<reference evidence="3" key="1">
    <citation type="submission" date="2016-10" db="EMBL/GenBank/DDBJ databases">
        <authorList>
            <person name="Varghese N."/>
            <person name="Submissions S."/>
        </authorList>
    </citation>
    <scope>NUCLEOTIDE SEQUENCE [LARGE SCALE GENOMIC DNA]</scope>
    <source>
        <strain evidence="3">DSM 27839</strain>
    </source>
</reference>
<dbReference type="AlphaFoldDB" id="A0A1H3CVM5"/>
<evidence type="ECO:0000313" key="2">
    <source>
        <dbReference type="EMBL" id="SDX57499.1"/>
    </source>
</evidence>
<name>A0A1H3CVM5_9RHOB</name>
<keyword evidence="1" id="KW-0812">Transmembrane</keyword>
<keyword evidence="1" id="KW-1133">Transmembrane helix</keyword>
<keyword evidence="1" id="KW-0472">Membrane</keyword>
<keyword evidence="3" id="KW-1185">Reference proteome</keyword>
<dbReference type="RefSeq" id="WP_074737954.1">
    <property type="nucleotide sequence ID" value="NZ_FNNP01000007.1"/>
</dbReference>
<dbReference type="EMBL" id="FNNP01000007">
    <property type="protein sequence ID" value="SDX57499.1"/>
    <property type="molecule type" value="Genomic_DNA"/>
</dbReference>
<protein>
    <submittedName>
        <fullName evidence="2">Uncharacterized membrane protein</fullName>
    </submittedName>
</protein>
<gene>
    <name evidence="2" type="ORF">SAMN05444358_107130</name>
</gene>
<feature type="transmembrane region" description="Helical" evidence="1">
    <location>
        <begin position="83"/>
        <end position="110"/>
    </location>
</feature>
<evidence type="ECO:0000313" key="3">
    <source>
        <dbReference type="Proteomes" id="UP000183400"/>
    </source>
</evidence>
<dbReference type="Proteomes" id="UP000183400">
    <property type="component" value="Unassembled WGS sequence"/>
</dbReference>